<dbReference type="PROSITE" id="PS50043">
    <property type="entry name" value="HTH_LUXR_2"/>
    <property type="match status" value="1"/>
</dbReference>
<dbReference type="CDD" id="cd06170">
    <property type="entry name" value="LuxR_C_like"/>
    <property type="match status" value="1"/>
</dbReference>
<organism evidence="6 7">
    <name type="scientific">Thermanaerothrix daxensis</name>
    <dbReference type="NCBI Taxonomy" id="869279"/>
    <lineage>
        <taxon>Bacteria</taxon>
        <taxon>Bacillati</taxon>
        <taxon>Chloroflexota</taxon>
        <taxon>Anaerolineae</taxon>
        <taxon>Anaerolineales</taxon>
        <taxon>Anaerolineaceae</taxon>
        <taxon>Thermanaerothrix</taxon>
    </lineage>
</organism>
<dbReference type="SMART" id="SM00448">
    <property type="entry name" value="REC"/>
    <property type="match status" value="1"/>
</dbReference>
<dbReference type="Pfam" id="PF00196">
    <property type="entry name" value="GerE"/>
    <property type="match status" value="1"/>
</dbReference>
<evidence type="ECO:0000313" key="7">
    <source>
        <dbReference type="Proteomes" id="UP000050544"/>
    </source>
</evidence>
<evidence type="ECO:0000259" key="5">
    <source>
        <dbReference type="PROSITE" id="PS50110"/>
    </source>
</evidence>
<dbReference type="SMART" id="SM00421">
    <property type="entry name" value="HTH_LUXR"/>
    <property type="match status" value="1"/>
</dbReference>
<gene>
    <name evidence="6" type="ORF">SE15_03325</name>
</gene>
<dbReference type="InterPro" id="IPR039420">
    <property type="entry name" value="WalR-like"/>
</dbReference>
<dbReference type="OrthoDB" id="9779069at2"/>
<evidence type="ECO:0000256" key="2">
    <source>
        <dbReference type="ARBA" id="ARBA00023125"/>
    </source>
</evidence>
<evidence type="ECO:0000256" key="1">
    <source>
        <dbReference type="ARBA" id="ARBA00022553"/>
    </source>
</evidence>
<dbReference type="InterPro" id="IPR058245">
    <property type="entry name" value="NreC/VraR/RcsB-like_REC"/>
</dbReference>
<feature type="domain" description="HTH luxR-type" evidence="4">
    <location>
        <begin position="150"/>
        <end position="215"/>
    </location>
</feature>
<dbReference type="InterPro" id="IPR016032">
    <property type="entry name" value="Sig_transdc_resp-reg_C-effctor"/>
</dbReference>
<proteinExistence type="predicted"/>
<reference evidence="6 7" key="1">
    <citation type="submission" date="2015-07" db="EMBL/GenBank/DDBJ databases">
        <title>Whole genome sequence of Thermanaerothrix daxensis DSM 23592.</title>
        <authorList>
            <person name="Hemp J."/>
            <person name="Ward L.M."/>
            <person name="Pace L.A."/>
            <person name="Fischer W.W."/>
        </authorList>
    </citation>
    <scope>NUCLEOTIDE SEQUENCE [LARGE SCALE GENOMIC DNA]</scope>
    <source>
        <strain evidence="6 7">GNS-1</strain>
    </source>
</reference>
<dbReference type="InterPro" id="IPR001789">
    <property type="entry name" value="Sig_transdc_resp-reg_receiver"/>
</dbReference>
<dbReference type="PANTHER" id="PTHR43214:SF43">
    <property type="entry name" value="TWO-COMPONENT RESPONSE REGULATOR"/>
    <property type="match status" value="1"/>
</dbReference>
<dbReference type="GO" id="GO:0003677">
    <property type="term" value="F:DNA binding"/>
    <property type="evidence" value="ECO:0007669"/>
    <property type="project" value="UniProtKB-KW"/>
</dbReference>
<keyword evidence="2" id="KW-0238">DNA-binding</keyword>
<keyword evidence="7" id="KW-1185">Reference proteome</keyword>
<feature type="modified residue" description="4-aspartylphosphate" evidence="3">
    <location>
        <position position="63"/>
    </location>
</feature>
<dbReference type="PANTHER" id="PTHR43214">
    <property type="entry name" value="TWO-COMPONENT RESPONSE REGULATOR"/>
    <property type="match status" value="1"/>
</dbReference>
<comment type="caution">
    <text evidence="6">The sequence shown here is derived from an EMBL/GenBank/DDBJ whole genome shotgun (WGS) entry which is preliminary data.</text>
</comment>
<protein>
    <recommendedName>
        <fullName evidence="8">LuxR family transcriptional regulator</fullName>
    </recommendedName>
</protein>
<dbReference type="RefSeq" id="WP_054520671.1">
    <property type="nucleotide sequence ID" value="NZ_LGKO01000002.1"/>
</dbReference>
<dbReference type="Pfam" id="PF00072">
    <property type="entry name" value="Response_reg"/>
    <property type="match status" value="1"/>
</dbReference>
<feature type="domain" description="Response regulatory" evidence="5">
    <location>
        <begin position="12"/>
        <end position="128"/>
    </location>
</feature>
<dbReference type="GO" id="GO:0000160">
    <property type="term" value="P:phosphorelay signal transduction system"/>
    <property type="evidence" value="ECO:0007669"/>
    <property type="project" value="InterPro"/>
</dbReference>
<dbReference type="InterPro" id="IPR011006">
    <property type="entry name" value="CheY-like_superfamily"/>
</dbReference>
<evidence type="ECO:0000256" key="3">
    <source>
        <dbReference type="PROSITE-ProRule" id="PRU00169"/>
    </source>
</evidence>
<dbReference type="PROSITE" id="PS00622">
    <property type="entry name" value="HTH_LUXR_1"/>
    <property type="match status" value="1"/>
</dbReference>
<dbReference type="EMBL" id="LGKO01000002">
    <property type="protein sequence ID" value="KPL84205.1"/>
    <property type="molecule type" value="Genomic_DNA"/>
</dbReference>
<dbReference type="SUPFAM" id="SSF52172">
    <property type="entry name" value="CheY-like"/>
    <property type="match status" value="1"/>
</dbReference>
<keyword evidence="1 3" id="KW-0597">Phosphoprotein</keyword>
<dbReference type="SUPFAM" id="SSF46894">
    <property type="entry name" value="C-terminal effector domain of the bipartite response regulators"/>
    <property type="match status" value="1"/>
</dbReference>
<dbReference type="PRINTS" id="PR00038">
    <property type="entry name" value="HTHLUXR"/>
</dbReference>
<dbReference type="Gene3D" id="3.40.50.2300">
    <property type="match status" value="1"/>
</dbReference>
<dbReference type="InterPro" id="IPR000792">
    <property type="entry name" value="Tscrpt_reg_LuxR_C"/>
</dbReference>
<dbReference type="PROSITE" id="PS50110">
    <property type="entry name" value="RESPONSE_REGULATORY"/>
    <property type="match status" value="1"/>
</dbReference>
<name>A0A0P6XL69_9CHLR</name>
<dbReference type="CDD" id="cd17535">
    <property type="entry name" value="REC_NarL-like"/>
    <property type="match status" value="1"/>
</dbReference>
<dbReference type="GO" id="GO:0006355">
    <property type="term" value="P:regulation of DNA-templated transcription"/>
    <property type="evidence" value="ECO:0007669"/>
    <property type="project" value="InterPro"/>
</dbReference>
<sequence length="231" mass="25423">MVARISKQTRIQVLLADDHRVVRAGIRQILEREADIRVIAEAEDGEEALTLIEKHKPDVVVLDIQMPKISGIEVTHRARIRFPEVGILILTAYDDTPYILAVLQAGANGYVLKTADAKELVQAVRDVYEGKSVLDPTIARKIMPALFQRSERLIAPLTERELEVLRLAAKGFTNKAIGVQLGISDRTVQGHLGHIFAKLQVNSRTEAVMRAIALGLIPQPAGFLGEDTPSS</sequence>
<dbReference type="Proteomes" id="UP000050544">
    <property type="component" value="Unassembled WGS sequence"/>
</dbReference>
<evidence type="ECO:0000259" key="4">
    <source>
        <dbReference type="PROSITE" id="PS50043"/>
    </source>
</evidence>
<accession>A0A0P6XL69</accession>
<dbReference type="AlphaFoldDB" id="A0A0P6XL69"/>
<dbReference type="STRING" id="869279.SE15_03325"/>
<evidence type="ECO:0008006" key="8">
    <source>
        <dbReference type="Google" id="ProtNLM"/>
    </source>
</evidence>
<evidence type="ECO:0000313" key="6">
    <source>
        <dbReference type="EMBL" id="KPL84205.1"/>
    </source>
</evidence>